<feature type="compositionally biased region" description="Basic residues" evidence="2">
    <location>
        <begin position="587"/>
        <end position="597"/>
    </location>
</feature>
<evidence type="ECO:0000256" key="1">
    <source>
        <dbReference type="SAM" id="Coils"/>
    </source>
</evidence>
<dbReference type="EMBL" id="BMAU01021374">
    <property type="protein sequence ID" value="GFY26176.1"/>
    <property type="molecule type" value="Genomic_DNA"/>
</dbReference>
<dbReference type="Proteomes" id="UP000887159">
    <property type="component" value="Unassembled WGS sequence"/>
</dbReference>
<sequence length="613" mass="70271">MAFLGRSRKEDLRMLATELGLAPSDNLKIIELKDLITNSDRYDEEFVKDMLSVIVEERAAAEKQKAAELEEKQKAMNLSQAPVTSQQLENPKLELNRIIPRFNLKDKEIGLYLKIFERQVKFLNIPEKTWTSYLIGSLPPDIAQLIAREDEYDAQNYEKIKRKTPANIKEHFLDIWADLKDSLELAEKLDAYDNLKPGMKSNSNQTFKKKEEFRKPFPIKKSQPVGGSHEYHSSGPSRTVLRFHSYKTEGRNPIKCYGCGTPGVVKSKCPKCSRDNEMETAVNCMTLFNLNSNFYPTSVIVLKIFGKKIAVCADTGASHTIAGEKMFKFLQEHDVTFTNKRISFMTDGIRQTIMALSTVVNLYIEGKVIPTEFLVLPDDKGNKTLLGLDFLNAAGIVLDVQGGKWHFSGNPRKQYKFFKKILEDITLSAFELREDEGKNLSPEQARKINILDRNEACFQPGGEHTPFFEHRFDTGDQPPIATYPYRMNPVKRQDCQKENFDRRRRKYYKPGDKVWVTIHPISRNNRSRKFMPKREGPCLILTLRSPVTYEIADPANPDQALGTYPVSSLKDYQEPETKRNTGFVALLKKRGRPKKKLSPGSEPRRQRNQRGSL</sequence>
<proteinExistence type="predicted"/>
<accession>A0A8X7BBQ1</accession>
<feature type="coiled-coil region" evidence="1">
    <location>
        <begin position="52"/>
        <end position="79"/>
    </location>
</feature>
<name>A0A8X7BBQ1_TRICX</name>
<keyword evidence="4" id="KW-1185">Reference proteome</keyword>
<dbReference type="PANTHER" id="PTHR46888">
    <property type="entry name" value="ZINC KNUCKLE DOMAINCONTAINING PROTEIN-RELATED"/>
    <property type="match status" value="1"/>
</dbReference>
<dbReference type="PANTHER" id="PTHR46888:SF11">
    <property type="entry name" value="SCAN BOX DOMAIN-CONTAINING PROTEIN"/>
    <property type="match status" value="1"/>
</dbReference>
<evidence type="ECO:0000313" key="3">
    <source>
        <dbReference type="EMBL" id="GFY26176.1"/>
    </source>
</evidence>
<dbReference type="Gene3D" id="2.40.70.10">
    <property type="entry name" value="Acid Proteases"/>
    <property type="match status" value="1"/>
</dbReference>
<feature type="region of interest" description="Disordered" evidence="2">
    <location>
        <begin position="570"/>
        <end position="613"/>
    </location>
</feature>
<gene>
    <name evidence="3" type="primary">pol_528</name>
    <name evidence="3" type="ORF">TNCV_354921</name>
</gene>
<evidence type="ECO:0000313" key="4">
    <source>
        <dbReference type="Proteomes" id="UP000887159"/>
    </source>
</evidence>
<evidence type="ECO:0000256" key="2">
    <source>
        <dbReference type="SAM" id="MobiDB-lite"/>
    </source>
</evidence>
<comment type="caution">
    <text evidence="3">The sequence shown here is derived from an EMBL/GenBank/DDBJ whole genome shotgun (WGS) entry which is preliminary data.</text>
</comment>
<dbReference type="AlphaFoldDB" id="A0A8X7BBQ1"/>
<dbReference type="SUPFAM" id="SSF50630">
    <property type="entry name" value="Acid proteases"/>
    <property type="match status" value="1"/>
</dbReference>
<dbReference type="InterPro" id="IPR021109">
    <property type="entry name" value="Peptidase_aspartic_dom_sf"/>
</dbReference>
<keyword evidence="1" id="KW-0175">Coiled coil</keyword>
<organism evidence="3 4">
    <name type="scientific">Trichonephila clavipes</name>
    <name type="common">Golden silk orbweaver</name>
    <name type="synonym">Nephila clavipes</name>
    <dbReference type="NCBI Taxonomy" id="2585209"/>
    <lineage>
        <taxon>Eukaryota</taxon>
        <taxon>Metazoa</taxon>
        <taxon>Ecdysozoa</taxon>
        <taxon>Arthropoda</taxon>
        <taxon>Chelicerata</taxon>
        <taxon>Arachnida</taxon>
        <taxon>Araneae</taxon>
        <taxon>Araneomorphae</taxon>
        <taxon>Entelegynae</taxon>
        <taxon>Araneoidea</taxon>
        <taxon>Nephilidae</taxon>
        <taxon>Trichonephila</taxon>
    </lineage>
</organism>
<protein>
    <submittedName>
        <fullName evidence="3">Retrovirus-related Pol polyprotein from transposon 17.6</fullName>
    </submittedName>
</protein>
<reference evidence="3" key="1">
    <citation type="submission" date="2020-08" db="EMBL/GenBank/DDBJ databases">
        <title>Multicomponent nature underlies the extraordinary mechanical properties of spider dragline silk.</title>
        <authorList>
            <person name="Kono N."/>
            <person name="Nakamura H."/>
            <person name="Mori M."/>
            <person name="Yoshida Y."/>
            <person name="Ohtoshi R."/>
            <person name="Malay A.D."/>
            <person name="Moran D.A.P."/>
            <person name="Tomita M."/>
            <person name="Numata K."/>
            <person name="Arakawa K."/>
        </authorList>
    </citation>
    <scope>NUCLEOTIDE SEQUENCE</scope>
</reference>